<dbReference type="EMBL" id="MU004181">
    <property type="protein sequence ID" value="KAF2502486.1"/>
    <property type="molecule type" value="Genomic_DNA"/>
</dbReference>
<evidence type="ECO:0000313" key="2">
    <source>
        <dbReference type="EMBL" id="KAF2502486.1"/>
    </source>
</evidence>
<sequence>MAAAVQPFPRSCQSSSLHASINVKCWAGWHAHQRVSDVSQRRFRVPRNDPRCHQVRGGSSPRRPLEPGCWTGQVLALIPPQLALLRACPIEGEFPADEGDDEGHDDAALQGEPLHHPQRTATGGHGLAEHVSELRVALQLLAIAILAAVSRYQADPAESIPRDMHYPGAHPSPDDLVTYIQAGRRPKRRKDQIQLVARSPQPFPICVSPTPPWIAQAARIPKRASVSKAGCTACQQRQPPQQPAPMPPEQSQHLTSPSRIADTEMPPAHRQ</sequence>
<keyword evidence="3" id="KW-1185">Reference proteome</keyword>
<evidence type="ECO:0000313" key="3">
    <source>
        <dbReference type="Proteomes" id="UP000799750"/>
    </source>
</evidence>
<feature type="compositionally biased region" description="Acidic residues" evidence="1">
    <location>
        <begin position="94"/>
        <end position="104"/>
    </location>
</feature>
<feature type="region of interest" description="Disordered" evidence="1">
    <location>
        <begin position="225"/>
        <end position="271"/>
    </location>
</feature>
<accession>A0A6A6RDK5</accession>
<feature type="region of interest" description="Disordered" evidence="1">
    <location>
        <begin position="93"/>
        <end position="123"/>
    </location>
</feature>
<protein>
    <submittedName>
        <fullName evidence="2">Uncharacterized protein</fullName>
    </submittedName>
</protein>
<gene>
    <name evidence="2" type="ORF">BU16DRAFT_554541</name>
</gene>
<dbReference type="AlphaFoldDB" id="A0A6A6RDK5"/>
<dbReference type="OrthoDB" id="10602496at2759"/>
<reference evidence="2" key="1">
    <citation type="journal article" date="2020" name="Stud. Mycol.">
        <title>101 Dothideomycetes genomes: a test case for predicting lifestyles and emergence of pathogens.</title>
        <authorList>
            <person name="Haridas S."/>
            <person name="Albert R."/>
            <person name="Binder M."/>
            <person name="Bloem J."/>
            <person name="Labutti K."/>
            <person name="Salamov A."/>
            <person name="Andreopoulos B."/>
            <person name="Baker S."/>
            <person name="Barry K."/>
            <person name="Bills G."/>
            <person name="Bluhm B."/>
            <person name="Cannon C."/>
            <person name="Castanera R."/>
            <person name="Culley D."/>
            <person name="Daum C."/>
            <person name="Ezra D."/>
            <person name="Gonzalez J."/>
            <person name="Henrissat B."/>
            <person name="Kuo A."/>
            <person name="Liang C."/>
            <person name="Lipzen A."/>
            <person name="Lutzoni F."/>
            <person name="Magnuson J."/>
            <person name="Mondo S."/>
            <person name="Nolan M."/>
            <person name="Ohm R."/>
            <person name="Pangilinan J."/>
            <person name="Park H.-J."/>
            <person name="Ramirez L."/>
            <person name="Alfaro M."/>
            <person name="Sun H."/>
            <person name="Tritt A."/>
            <person name="Yoshinaga Y."/>
            <person name="Zwiers L.-H."/>
            <person name="Turgeon B."/>
            <person name="Goodwin S."/>
            <person name="Spatafora J."/>
            <person name="Crous P."/>
            <person name="Grigoriev I."/>
        </authorList>
    </citation>
    <scope>NUCLEOTIDE SEQUENCE</scope>
    <source>
        <strain evidence="2">CBS 269.34</strain>
    </source>
</reference>
<evidence type="ECO:0000256" key="1">
    <source>
        <dbReference type="SAM" id="MobiDB-lite"/>
    </source>
</evidence>
<name>A0A6A6RDK5_9PEZI</name>
<dbReference type="Proteomes" id="UP000799750">
    <property type="component" value="Unassembled WGS sequence"/>
</dbReference>
<proteinExistence type="predicted"/>
<organism evidence="2 3">
    <name type="scientific">Lophium mytilinum</name>
    <dbReference type="NCBI Taxonomy" id="390894"/>
    <lineage>
        <taxon>Eukaryota</taxon>
        <taxon>Fungi</taxon>
        <taxon>Dikarya</taxon>
        <taxon>Ascomycota</taxon>
        <taxon>Pezizomycotina</taxon>
        <taxon>Dothideomycetes</taxon>
        <taxon>Pleosporomycetidae</taxon>
        <taxon>Mytilinidiales</taxon>
        <taxon>Mytilinidiaceae</taxon>
        <taxon>Lophium</taxon>
    </lineage>
</organism>